<sequence>MSLEVLPQRTNGEWRAIDLLEAQNKDKLARQQDGRNCKRYSLAFLALLVAIGAIFGAIYGLVIHGRKEDITSP</sequence>
<evidence type="ECO:0000313" key="2">
    <source>
        <dbReference type="EMBL" id="KAL2051038.1"/>
    </source>
</evidence>
<evidence type="ECO:0000313" key="3">
    <source>
        <dbReference type="Proteomes" id="UP001590951"/>
    </source>
</evidence>
<keyword evidence="1" id="KW-0472">Membrane</keyword>
<name>A0ABR4B5I1_9LECA</name>
<protein>
    <submittedName>
        <fullName evidence="2">Uncharacterized protein</fullName>
    </submittedName>
</protein>
<evidence type="ECO:0000256" key="1">
    <source>
        <dbReference type="SAM" id="Phobius"/>
    </source>
</evidence>
<reference evidence="2 3" key="1">
    <citation type="submission" date="2024-09" db="EMBL/GenBank/DDBJ databases">
        <title>Rethinking Asexuality: The Enigmatic Case of Functional Sexual Genes in Lepraria (Stereocaulaceae).</title>
        <authorList>
            <person name="Doellman M."/>
            <person name="Sun Y."/>
            <person name="Barcenas-Pena A."/>
            <person name="Lumbsch H.T."/>
            <person name="Grewe F."/>
        </authorList>
    </citation>
    <scope>NUCLEOTIDE SEQUENCE [LARGE SCALE GENOMIC DNA]</scope>
    <source>
        <strain evidence="2 3">Grewe 0041</strain>
    </source>
</reference>
<organism evidence="2 3">
    <name type="scientific">Lepraria finkii</name>
    <dbReference type="NCBI Taxonomy" id="1340010"/>
    <lineage>
        <taxon>Eukaryota</taxon>
        <taxon>Fungi</taxon>
        <taxon>Dikarya</taxon>
        <taxon>Ascomycota</taxon>
        <taxon>Pezizomycotina</taxon>
        <taxon>Lecanoromycetes</taxon>
        <taxon>OSLEUM clade</taxon>
        <taxon>Lecanoromycetidae</taxon>
        <taxon>Lecanorales</taxon>
        <taxon>Lecanorineae</taxon>
        <taxon>Stereocaulaceae</taxon>
        <taxon>Lepraria</taxon>
    </lineage>
</organism>
<comment type="caution">
    <text evidence="2">The sequence shown here is derived from an EMBL/GenBank/DDBJ whole genome shotgun (WGS) entry which is preliminary data.</text>
</comment>
<feature type="transmembrane region" description="Helical" evidence="1">
    <location>
        <begin position="40"/>
        <end position="63"/>
    </location>
</feature>
<proteinExistence type="predicted"/>
<gene>
    <name evidence="2" type="ORF">ABVK25_008632</name>
</gene>
<accession>A0ABR4B5I1</accession>
<keyword evidence="1" id="KW-0812">Transmembrane</keyword>
<keyword evidence="1" id="KW-1133">Transmembrane helix</keyword>
<dbReference type="EMBL" id="JBHFEH010000039">
    <property type="protein sequence ID" value="KAL2051038.1"/>
    <property type="molecule type" value="Genomic_DNA"/>
</dbReference>
<dbReference type="Proteomes" id="UP001590951">
    <property type="component" value="Unassembled WGS sequence"/>
</dbReference>
<keyword evidence="3" id="KW-1185">Reference proteome</keyword>